<evidence type="ECO:0000313" key="3">
    <source>
        <dbReference type="Proteomes" id="UP001341840"/>
    </source>
</evidence>
<evidence type="ECO:0000313" key="2">
    <source>
        <dbReference type="EMBL" id="MED6128396.1"/>
    </source>
</evidence>
<organism evidence="2 3">
    <name type="scientific">Stylosanthes scabra</name>
    <dbReference type="NCBI Taxonomy" id="79078"/>
    <lineage>
        <taxon>Eukaryota</taxon>
        <taxon>Viridiplantae</taxon>
        <taxon>Streptophyta</taxon>
        <taxon>Embryophyta</taxon>
        <taxon>Tracheophyta</taxon>
        <taxon>Spermatophyta</taxon>
        <taxon>Magnoliopsida</taxon>
        <taxon>eudicotyledons</taxon>
        <taxon>Gunneridae</taxon>
        <taxon>Pentapetalae</taxon>
        <taxon>rosids</taxon>
        <taxon>fabids</taxon>
        <taxon>Fabales</taxon>
        <taxon>Fabaceae</taxon>
        <taxon>Papilionoideae</taxon>
        <taxon>50 kb inversion clade</taxon>
        <taxon>dalbergioids sensu lato</taxon>
        <taxon>Dalbergieae</taxon>
        <taxon>Pterocarpus clade</taxon>
        <taxon>Stylosanthes</taxon>
    </lineage>
</organism>
<comment type="caution">
    <text evidence="2">The sequence shown here is derived from an EMBL/GenBank/DDBJ whole genome shotgun (WGS) entry which is preliminary data.</text>
</comment>
<keyword evidence="1" id="KW-0732">Signal</keyword>
<gene>
    <name evidence="2" type="ORF">PIB30_097403</name>
</gene>
<feature type="non-terminal residue" evidence="2">
    <location>
        <position position="78"/>
    </location>
</feature>
<proteinExistence type="predicted"/>
<reference evidence="2 3" key="1">
    <citation type="journal article" date="2023" name="Plants (Basel)">
        <title>Bridging the Gap: Combining Genomics and Transcriptomics Approaches to Understand Stylosanthes scabra, an Orphan Legume from the Brazilian Caatinga.</title>
        <authorList>
            <person name="Ferreira-Neto J.R.C."/>
            <person name="da Silva M.D."/>
            <person name="Binneck E."/>
            <person name="de Melo N.F."/>
            <person name="da Silva R.H."/>
            <person name="de Melo A.L.T.M."/>
            <person name="Pandolfi V."/>
            <person name="Bustamante F.O."/>
            <person name="Brasileiro-Vidal A.C."/>
            <person name="Benko-Iseppon A.M."/>
        </authorList>
    </citation>
    <scope>NUCLEOTIDE SEQUENCE [LARGE SCALE GENOMIC DNA]</scope>
    <source>
        <tissue evidence="2">Leaves</tissue>
    </source>
</reference>
<protein>
    <submittedName>
        <fullName evidence="2">Uncharacterized protein</fullName>
    </submittedName>
</protein>
<feature type="chain" id="PRO_5047023847" evidence="1">
    <location>
        <begin position="21"/>
        <end position="78"/>
    </location>
</feature>
<dbReference type="Proteomes" id="UP001341840">
    <property type="component" value="Unassembled WGS sequence"/>
</dbReference>
<dbReference type="EMBL" id="JASCZI010032601">
    <property type="protein sequence ID" value="MED6128396.1"/>
    <property type="molecule type" value="Genomic_DNA"/>
</dbReference>
<name>A0ABU6RW87_9FABA</name>
<feature type="signal peptide" evidence="1">
    <location>
        <begin position="1"/>
        <end position="20"/>
    </location>
</feature>
<keyword evidence="3" id="KW-1185">Reference proteome</keyword>
<evidence type="ECO:0000256" key="1">
    <source>
        <dbReference type="SAM" id="SignalP"/>
    </source>
</evidence>
<sequence>MLTPSFLCFLLPFLFVGCSSHVPNPVLSGGNLLSGTVSLATFNNSVLSYANGYDEHTERECEEVGSEGMTFLACVLDS</sequence>
<accession>A0ABU6RW87</accession>